<evidence type="ECO:0000313" key="2">
    <source>
        <dbReference type="EMBL" id="KAK2090026.1"/>
    </source>
</evidence>
<comment type="caution">
    <text evidence="2">The sequence shown here is derived from an EMBL/GenBank/DDBJ whole genome shotgun (WGS) entry which is preliminary data.</text>
</comment>
<gene>
    <name evidence="2" type="ORF">P7K49_031282</name>
</gene>
<feature type="coiled-coil region" evidence="1">
    <location>
        <begin position="6"/>
        <end position="40"/>
    </location>
</feature>
<dbReference type="PANTHER" id="PTHR31935:SF1">
    <property type="entry name" value="COILED-COIL DOMAIN-CONTAINING PROTEIN 13"/>
    <property type="match status" value="1"/>
</dbReference>
<dbReference type="PANTHER" id="PTHR31935">
    <property type="entry name" value="COILED-COIL DOMAIN-CONTAINING PROTEIN 13"/>
    <property type="match status" value="1"/>
</dbReference>
<reference evidence="2 3" key="1">
    <citation type="submission" date="2023-05" db="EMBL/GenBank/DDBJ databases">
        <title>B98-5 Cell Line De Novo Hybrid Assembly: An Optical Mapping Approach.</title>
        <authorList>
            <person name="Kananen K."/>
            <person name="Auerbach J.A."/>
            <person name="Kautto E."/>
            <person name="Blachly J.S."/>
        </authorList>
    </citation>
    <scope>NUCLEOTIDE SEQUENCE [LARGE SCALE GENOMIC DNA]</scope>
    <source>
        <strain evidence="2">B95-8</strain>
        <tissue evidence="2">Cell line</tissue>
    </source>
</reference>
<dbReference type="InterPro" id="IPR038929">
    <property type="entry name" value="CCDC13"/>
</dbReference>
<evidence type="ECO:0000313" key="3">
    <source>
        <dbReference type="Proteomes" id="UP001266305"/>
    </source>
</evidence>
<name>A0ABQ9TZ10_SAGOE</name>
<accession>A0ABQ9TZ10</accession>
<keyword evidence="3" id="KW-1185">Reference proteome</keyword>
<feature type="non-terminal residue" evidence="2">
    <location>
        <position position="1"/>
    </location>
</feature>
<keyword evidence="1" id="KW-0175">Coiled coil</keyword>
<evidence type="ECO:0000256" key="1">
    <source>
        <dbReference type="SAM" id="Coils"/>
    </source>
</evidence>
<dbReference type="Proteomes" id="UP001266305">
    <property type="component" value="Unassembled WGS sequence"/>
</dbReference>
<sequence length="69" mass="8044">RETPEVKALQDRLAATNLKMSDLRNQIQAVKQELRVAQKVLQSQGWGFMRGWGWTWEEHGWHRGFHSGA</sequence>
<proteinExistence type="predicted"/>
<protein>
    <submittedName>
        <fullName evidence="2">Uncharacterized protein</fullName>
    </submittedName>
</protein>
<organism evidence="2 3">
    <name type="scientific">Saguinus oedipus</name>
    <name type="common">Cotton-top tamarin</name>
    <name type="synonym">Oedipomidas oedipus</name>
    <dbReference type="NCBI Taxonomy" id="9490"/>
    <lineage>
        <taxon>Eukaryota</taxon>
        <taxon>Metazoa</taxon>
        <taxon>Chordata</taxon>
        <taxon>Craniata</taxon>
        <taxon>Vertebrata</taxon>
        <taxon>Euteleostomi</taxon>
        <taxon>Mammalia</taxon>
        <taxon>Eutheria</taxon>
        <taxon>Euarchontoglires</taxon>
        <taxon>Primates</taxon>
        <taxon>Haplorrhini</taxon>
        <taxon>Platyrrhini</taxon>
        <taxon>Cebidae</taxon>
        <taxon>Callitrichinae</taxon>
        <taxon>Saguinus</taxon>
    </lineage>
</organism>
<dbReference type="EMBL" id="JASSZA010000017">
    <property type="protein sequence ID" value="KAK2090026.1"/>
    <property type="molecule type" value="Genomic_DNA"/>
</dbReference>